<feature type="signal peptide" evidence="2">
    <location>
        <begin position="1"/>
        <end position="19"/>
    </location>
</feature>
<proteinExistence type="inferred from homology"/>
<dbReference type="PANTHER" id="PTHR42928">
    <property type="entry name" value="TRICARBOXYLATE-BINDING PROTEIN"/>
    <property type="match status" value="1"/>
</dbReference>
<dbReference type="CDD" id="cd07012">
    <property type="entry name" value="PBP2_Bug_TTT"/>
    <property type="match status" value="1"/>
</dbReference>
<dbReference type="AlphaFoldDB" id="A0A2T0RFQ4"/>
<dbReference type="Pfam" id="PF03401">
    <property type="entry name" value="TctC"/>
    <property type="match status" value="1"/>
</dbReference>
<keyword evidence="2" id="KW-0732">Signal</keyword>
<evidence type="ECO:0000313" key="4">
    <source>
        <dbReference type="Proteomes" id="UP000239480"/>
    </source>
</evidence>
<dbReference type="SUPFAM" id="SSF53850">
    <property type="entry name" value="Periplasmic binding protein-like II"/>
    <property type="match status" value="1"/>
</dbReference>
<dbReference type="Proteomes" id="UP000239480">
    <property type="component" value="Unassembled WGS sequence"/>
</dbReference>
<evidence type="ECO:0000256" key="1">
    <source>
        <dbReference type="ARBA" id="ARBA00006987"/>
    </source>
</evidence>
<dbReference type="Gene3D" id="3.40.190.10">
    <property type="entry name" value="Periplasmic binding protein-like II"/>
    <property type="match status" value="1"/>
</dbReference>
<organism evidence="3 4">
    <name type="scientific">Aliiruegeria haliotis</name>
    <dbReference type="NCBI Taxonomy" id="1280846"/>
    <lineage>
        <taxon>Bacteria</taxon>
        <taxon>Pseudomonadati</taxon>
        <taxon>Pseudomonadota</taxon>
        <taxon>Alphaproteobacteria</taxon>
        <taxon>Rhodobacterales</taxon>
        <taxon>Roseobacteraceae</taxon>
        <taxon>Aliiruegeria</taxon>
    </lineage>
</organism>
<dbReference type="InterPro" id="IPR005064">
    <property type="entry name" value="BUG"/>
</dbReference>
<dbReference type="PANTHER" id="PTHR42928:SF5">
    <property type="entry name" value="BLR1237 PROTEIN"/>
    <property type="match status" value="1"/>
</dbReference>
<evidence type="ECO:0000313" key="3">
    <source>
        <dbReference type="EMBL" id="PRY19940.1"/>
    </source>
</evidence>
<keyword evidence="3" id="KW-0675">Receptor</keyword>
<reference evidence="3 4" key="1">
    <citation type="submission" date="2018-03" db="EMBL/GenBank/DDBJ databases">
        <title>Genomic Encyclopedia of Archaeal and Bacterial Type Strains, Phase II (KMG-II): from individual species to whole genera.</title>
        <authorList>
            <person name="Goeker M."/>
        </authorList>
    </citation>
    <scope>NUCLEOTIDE SEQUENCE [LARGE SCALE GENOMIC DNA]</scope>
    <source>
        <strain evidence="3 4">DSM 29328</strain>
    </source>
</reference>
<protein>
    <submittedName>
        <fullName evidence="3">Tripartite-type tricarboxylate transporter receptor subunit TctC</fullName>
    </submittedName>
</protein>
<comment type="similarity">
    <text evidence="1">Belongs to the UPF0065 (bug) family.</text>
</comment>
<dbReference type="RefSeq" id="WP_106208136.1">
    <property type="nucleotide sequence ID" value="NZ_PVTD01000016.1"/>
</dbReference>
<dbReference type="Gene3D" id="3.40.190.150">
    <property type="entry name" value="Bordetella uptake gene, domain 1"/>
    <property type="match status" value="1"/>
</dbReference>
<comment type="caution">
    <text evidence="3">The sequence shown here is derived from an EMBL/GenBank/DDBJ whole genome shotgun (WGS) entry which is preliminary data.</text>
</comment>
<dbReference type="EMBL" id="PVTD01000016">
    <property type="protein sequence ID" value="PRY19940.1"/>
    <property type="molecule type" value="Genomic_DNA"/>
</dbReference>
<accession>A0A2T0RFQ4</accession>
<name>A0A2T0RFQ4_9RHOB</name>
<sequence>MRKPLTILAAAAVSTFAVAQSAMAEFPERNIEDIYPWGPGATMGVSQIIADAMGDELGVNVSVVSTPGAAGTKAFKTAMERPADGYTLFDGYVAPLVLQPLLGKADWTYKDFVPLWSGTSNAFAIVVRADEDRFDDFEGFVKYAQENPGKMRYTTGGTGNLPHMVLAKVMQTSNIVAKPVPYPEMQDGVKDLRGGVLDFLTSNPGFYKTNKDHLKVIAVLSELDAASEVYDGAPRVMDFGVDLGMSGLAPMGWNWWLVKKGTPEDVVEKLRTAMGAAVNDPEVKEKILNVGFVPLGYSPDQYDEIVAPVAEQLQSGIDAIAWEKEQLDALK</sequence>
<gene>
    <name evidence="3" type="ORF">CLV78_11630</name>
</gene>
<dbReference type="OrthoDB" id="8970543at2"/>
<dbReference type="InterPro" id="IPR042100">
    <property type="entry name" value="Bug_dom1"/>
</dbReference>
<feature type="chain" id="PRO_5015741535" evidence="2">
    <location>
        <begin position="20"/>
        <end position="331"/>
    </location>
</feature>
<keyword evidence="4" id="KW-1185">Reference proteome</keyword>
<evidence type="ECO:0000256" key="2">
    <source>
        <dbReference type="SAM" id="SignalP"/>
    </source>
</evidence>